<feature type="domain" description="WYL" evidence="2">
    <location>
        <begin position="139"/>
        <end position="203"/>
    </location>
</feature>
<dbReference type="EMBL" id="JACYNN010000001">
    <property type="protein sequence ID" value="MBD8105171.1"/>
    <property type="molecule type" value="Genomic_DNA"/>
</dbReference>
<proteinExistence type="predicted"/>
<dbReference type="InterPro" id="IPR013196">
    <property type="entry name" value="HTH_11"/>
</dbReference>
<evidence type="ECO:0000313" key="3">
    <source>
        <dbReference type="EMBL" id="MBD8105171.1"/>
    </source>
</evidence>
<dbReference type="STRING" id="1219360.GCA_001571305_00876"/>
<feature type="domain" description="Helix-turn-helix type 11" evidence="1">
    <location>
        <begin position="6"/>
        <end position="59"/>
    </location>
</feature>
<dbReference type="PANTHER" id="PTHR34580:SF3">
    <property type="entry name" value="PROTEIN PAFB"/>
    <property type="match status" value="1"/>
</dbReference>
<sequence length="233" mass="26449">MSRAQRLLDILQVLRNHRFPVTALQLASEFNISTRTLYRDIATLQQQGADIVGEPGLGYVLRPGYTLPPLMFNPQEIAALVLGSRWVTRRADDELATAAHSALSKIAAVLPGDLRSQLELSTLMVGPNAQAPAIDIDVAVLRQAISEQYVIDIEYRDLKGKCSKRRVWPLAVGFFESVQLLVGWCEARADYRHFRLDRITQLQLMPQRYQPARAQLMKEWRERHNIPPQGFGY</sequence>
<keyword evidence="6" id="KW-1185">Reference proteome</keyword>
<evidence type="ECO:0000313" key="5">
    <source>
        <dbReference type="Proteomes" id="UP000306393"/>
    </source>
</evidence>
<dbReference type="Gene3D" id="1.10.10.10">
    <property type="entry name" value="Winged helix-like DNA-binding domain superfamily/Winged helix DNA-binding domain"/>
    <property type="match status" value="1"/>
</dbReference>
<dbReference type="EMBL" id="QGAC01000001">
    <property type="protein sequence ID" value="TKJ95123.1"/>
    <property type="molecule type" value="Genomic_DNA"/>
</dbReference>
<dbReference type="AlphaFoldDB" id="A0A354AGY7"/>
<organism evidence="4 5">
    <name type="scientific">Erwinia persicina</name>
    <dbReference type="NCBI Taxonomy" id="55211"/>
    <lineage>
        <taxon>Bacteria</taxon>
        <taxon>Pseudomonadati</taxon>
        <taxon>Pseudomonadota</taxon>
        <taxon>Gammaproteobacteria</taxon>
        <taxon>Enterobacterales</taxon>
        <taxon>Erwiniaceae</taxon>
        <taxon>Erwinia</taxon>
    </lineage>
</organism>
<dbReference type="Pfam" id="PF08279">
    <property type="entry name" value="HTH_11"/>
    <property type="match status" value="1"/>
</dbReference>
<evidence type="ECO:0000259" key="1">
    <source>
        <dbReference type="Pfam" id="PF08279"/>
    </source>
</evidence>
<dbReference type="PROSITE" id="PS52050">
    <property type="entry name" value="WYL"/>
    <property type="match status" value="1"/>
</dbReference>
<dbReference type="InterPro" id="IPR036388">
    <property type="entry name" value="WH-like_DNA-bd_sf"/>
</dbReference>
<dbReference type="InterPro" id="IPR026881">
    <property type="entry name" value="WYL_dom"/>
</dbReference>
<dbReference type="InterPro" id="IPR036390">
    <property type="entry name" value="WH_DNA-bd_sf"/>
</dbReference>
<dbReference type="SUPFAM" id="SSF46785">
    <property type="entry name" value="Winged helix' DNA-binding domain"/>
    <property type="match status" value="1"/>
</dbReference>
<comment type="caution">
    <text evidence="4">The sequence shown here is derived from an EMBL/GenBank/DDBJ whole genome shotgun (WGS) entry which is preliminary data.</text>
</comment>
<evidence type="ECO:0000313" key="6">
    <source>
        <dbReference type="Proteomes" id="UP000661012"/>
    </source>
</evidence>
<gene>
    <name evidence="4" type="ORF">EpCFBP13511_01855</name>
    <name evidence="3" type="ORF">IFT93_01885</name>
</gene>
<dbReference type="Pfam" id="PF13280">
    <property type="entry name" value="WYL"/>
    <property type="match status" value="1"/>
</dbReference>
<evidence type="ECO:0000313" key="4">
    <source>
        <dbReference type="EMBL" id="TKJ95123.1"/>
    </source>
</evidence>
<dbReference type="RefSeq" id="WP_118664180.1">
    <property type="nucleotide sequence ID" value="NZ_CP022725.1"/>
</dbReference>
<dbReference type="Proteomes" id="UP000306393">
    <property type="component" value="Unassembled WGS sequence"/>
</dbReference>
<evidence type="ECO:0000259" key="2">
    <source>
        <dbReference type="Pfam" id="PF13280"/>
    </source>
</evidence>
<dbReference type="KEGG" id="epe:CI789_08395"/>
<reference evidence="4 5" key="1">
    <citation type="journal article" date="2019" name="Sci. Rep.">
        <title>Differences in resource use lead to coexistence of seed-transmitted microbial populations.</title>
        <authorList>
            <person name="Torres-Cortes G."/>
            <person name="Garcia B.J."/>
            <person name="Compant S."/>
            <person name="Rezki S."/>
            <person name="Jones P."/>
            <person name="Preveaux A."/>
            <person name="Briand M."/>
            <person name="Roulet A."/>
            <person name="Bouchez O."/>
            <person name="Jacobson D."/>
            <person name="Barret M."/>
        </authorList>
    </citation>
    <scope>NUCLEOTIDE SEQUENCE [LARGE SCALE GENOMIC DNA]</scope>
    <source>
        <strain evidence="4 5">CFBP13511</strain>
    </source>
</reference>
<dbReference type="PANTHER" id="PTHR34580">
    <property type="match status" value="1"/>
</dbReference>
<name>A0A354AGY7_9GAMM</name>
<dbReference type="InterPro" id="IPR051534">
    <property type="entry name" value="CBASS_pafABC_assoc_protein"/>
</dbReference>
<protein>
    <submittedName>
        <fullName evidence="3 4">Transcriptional regulator</fullName>
    </submittedName>
</protein>
<dbReference type="OrthoDB" id="9807255at2"/>
<accession>A0A354AGY7</accession>
<dbReference type="Proteomes" id="UP000661012">
    <property type="component" value="Unassembled WGS sequence"/>
</dbReference>
<reference evidence="3 6" key="2">
    <citation type="journal article" date="2020" name="FEMS Microbiol. Ecol.">
        <title>Temporal dynamics of bacterial communities during seed development and maturation.</title>
        <authorList>
            <person name="Chesneau G."/>
            <person name="Torres-Cortes G."/>
            <person name="Briand M."/>
            <person name="Darrasse A."/>
            <person name="Preveaux A."/>
            <person name="Marais C."/>
            <person name="Jacques M.A."/>
            <person name="Shade A."/>
            <person name="Barret M."/>
        </authorList>
    </citation>
    <scope>NUCLEOTIDE SEQUENCE [LARGE SCALE GENOMIC DNA]</scope>
    <source>
        <strain evidence="3 6">CFBP13732</strain>
    </source>
</reference>